<accession>A0A917IXK9</accession>
<keyword evidence="2" id="KW-1185">Reference proteome</keyword>
<reference evidence="1" key="2">
    <citation type="submission" date="2020-09" db="EMBL/GenBank/DDBJ databases">
        <authorList>
            <person name="Sun Q."/>
            <person name="Zhou Y."/>
        </authorList>
    </citation>
    <scope>NUCLEOTIDE SEQUENCE</scope>
    <source>
        <strain evidence="1">CGMCC 1.15290</strain>
    </source>
</reference>
<dbReference type="RefSeq" id="WP_188951594.1">
    <property type="nucleotide sequence ID" value="NZ_BMIB01000002.1"/>
</dbReference>
<gene>
    <name evidence="1" type="ORF">GCM10011379_16900</name>
</gene>
<dbReference type="Proteomes" id="UP000627292">
    <property type="component" value="Unassembled WGS sequence"/>
</dbReference>
<organism evidence="1 2">
    <name type="scientific">Filimonas zeae</name>
    <dbReference type="NCBI Taxonomy" id="1737353"/>
    <lineage>
        <taxon>Bacteria</taxon>
        <taxon>Pseudomonadati</taxon>
        <taxon>Bacteroidota</taxon>
        <taxon>Chitinophagia</taxon>
        <taxon>Chitinophagales</taxon>
        <taxon>Chitinophagaceae</taxon>
        <taxon>Filimonas</taxon>
    </lineage>
</organism>
<dbReference type="AlphaFoldDB" id="A0A917IXK9"/>
<sequence>MNHETLPAQFTIHYQGAELPVTTKCVAFKQFIIKLANGKLTEVFLVTDKLGKVWHEAFKGETSFAKELGTAIEASLSIIQQLNAILNFDQKQPKLLQAKAAEALLHR</sequence>
<reference evidence="1" key="1">
    <citation type="journal article" date="2014" name="Int. J. Syst. Evol. Microbiol.">
        <title>Complete genome sequence of Corynebacterium casei LMG S-19264T (=DSM 44701T), isolated from a smear-ripened cheese.</title>
        <authorList>
            <consortium name="US DOE Joint Genome Institute (JGI-PGF)"/>
            <person name="Walter F."/>
            <person name="Albersmeier A."/>
            <person name="Kalinowski J."/>
            <person name="Ruckert C."/>
        </authorList>
    </citation>
    <scope>NUCLEOTIDE SEQUENCE</scope>
    <source>
        <strain evidence="1">CGMCC 1.15290</strain>
    </source>
</reference>
<name>A0A917IXK9_9BACT</name>
<protein>
    <submittedName>
        <fullName evidence="1">Uncharacterized protein</fullName>
    </submittedName>
</protein>
<evidence type="ECO:0000313" key="1">
    <source>
        <dbReference type="EMBL" id="GGH64632.1"/>
    </source>
</evidence>
<evidence type="ECO:0000313" key="2">
    <source>
        <dbReference type="Proteomes" id="UP000627292"/>
    </source>
</evidence>
<dbReference type="EMBL" id="BMIB01000002">
    <property type="protein sequence ID" value="GGH64632.1"/>
    <property type="molecule type" value="Genomic_DNA"/>
</dbReference>
<comment type="caution">
    <text evidence="1">The sequence shown here is derived from an EMBL/GenBank/DDBJ whole genome shotgun (WGS) entry which is preliminary data.</text>
</comment>
<proteinExistence type="predicted"/>